<organism evidence="1 2">
    <name type="scientific">Tenacibaculum lutimaris</name>
    <dbReference type="NCBI Taxonomy" id="285258"/>
    <lineage>
        <taxon>Bacteria</taxon>
        <taxon>Pseudomonadati</taxon>
        <taxon>Bacteroidota</taxon>
        <taxon>Flavobacteriia</taxon>
        <taxon>Flavobacteriales</taxon>
        <taxon>Flavobacteriaceae</taxon>
        <taxon>Tenacibaculum</taxon>
    </lineage>
</organism>
<dbReference type="EMBL" id="RAQM01000009">
    <property type="protein sequence ID" value="RKF03438.1"/>
    <property type="molecule type" value="Genomic_DNA"/>
</dbReference>
<dbReference type="RefSeq" id="WP_028892564.1">
    <property type="nucleotide sequence ID" value="NZ_RAQM01000009.1"/>
</dbReference>
<keyword evidence="2" id="KW-1185">Reference proteome</keyword>
<gene>
    <name evidence="1" type="ORF">C8N26_1823</name>
</gene>
<evidence type="ECO:0000313" key="1">
    <source>
        <dbReference type="EMBL" id="RKF03438.1"/>
    </source>
</evidence>
<accession>A0A420E079</accession>
<sequence length="314" mass="36960">MKHSLLHITNGDYTTQRLQKLNIEGDIITWREMLCEGKTSVDVGSENFWKIRFDFLKDSYKITKKKFIDYTLKEYRNLCNQKQQDEIVLWFEYDLFCQINMVAVISWLKRYRSGHKVSLVTSGKIPGEEKLFGLGELSETQLQQHFENRIELTNDDIEYADYIWQLYCSDSPLPLENAHKFNPKSPFIYLESAIKAHLLRFPSIENGLNHLENNILKTANEHNFANQNELVNYMLTHQENYGFGDNQYFHKLDELKKLFTSFDPVKLSKTGKKVLQNQTNYYAKIRSDFSYLGGAKKYSYLYVNSTDKLLKITS</sequence>
<dbReference type="AlphaFoldDB" id="A0A420E079"/>
<evidence type="ECO:0008006" key="3">
    <source>
        <dbReference type="Google" id="ProtNLM"/>
    </source>
</evidence>
<protein>
    <recommendedName>
        <fullName evidence="3">DUF1835 domain-containing protein</fullName>
    </recommendedName>
</protein>
<dbReference type="Proteomes" id="UP000285780">
    <property type="component" value="Unassembled WGS sequence"/>
</dbReference>
<proteinExistence type="predicted"/>
<evidence type="ECO:0000313" key="2">
    <source>
        <dbReference type="Proteomes" id="UP000285780"/>
    </source>
</evidence>
<reference evidence="1 2" key="1">
    <citation type="submission" date="2018-09" db="EMBL/GenBank/DDBJ databases">
        <title>Genomic Encyclopedia of Archaeal and Bacterial Type Strains, Phase II (KMG-II): from individual species to whole genera.</title>
        <authorList>
            <person name="Goeker M."/>
        </authorList>
    </citation>
    <scope>NUCLEOTIDE SEQUENCE [LARGE SCALE GENOMIC DNA]</scope>
    <source>
        <strain evidence="1 2">DSM 16505</strain>
    </source>
</reference>
<name>A0A420E079_9FLAO</name>
<comment type="caution">
    <text evidence="1">The sequence shown here is derived from an EMBL/GenBank/DDBJ whole genome shotgun (WGS) entry which is preliminary data.</text>
</comment>